<dbReference type="Proteomes" id="UP000275613">
    <property type="component" value="Unassembled WGS sequence"/>
</dbReference>
<proteinExistence type="inferred from homology"/>
<evidence type="ECO:0000313" key="5">
    <source>
        <dbReference type="Proteomes" id="UP000272627"/>
    </source>
</evidence>
<keyword evidence="2" id="KW-0175">Coiled coil</keyword>
<dbReference type="EMBL" id="RBOA01000429">
    <property type="protein sequence ID" value="RML96091.1"/>
    <property type="molecule type" value="Genomic_DNA"/>
</dbReference>
<evidence type="ECO:0000256" key="2">
    <source>
        <dbReference type="SAM" id="Coils"/>
    </source>
</evidence>
<protein>
    <recommendedName>
        <fullName evidence="7">Transposase IS3</fullName>
    </recommendedName>
</protein>
<sequence>CHADSRAQFPPVSGYLSPLRFFLKKYIGGGKRLVVPYYSPERRAALLKMLLPPLNLSMAEVSRREGVSEMSLSNWRKQLGAEGSAVSENKPLTENWSAETKFAVVLEAAGLSEIDLGEYCRRKGLYPEQITAWRQAFITGQKSEKALQKEERDQARKDKKRIQELERELRRKDKALAETAALLVLRKKLNDYWGTTDDEDN</sequence>
<gene>
    <name evidence="4" type="ORF">ALQ39_01363</name>
    <name evidence="3" type="ORF">ALQ86_02950</name>
</gene>
<evidence type="ECO:0000313" key="6">
    <source>
        <dbReference type="Proteomes" id="UP000275613"/>
    </source>
</evidence>
<dbReference type="AlphaFoldDB" id="A0A3M3A6J0"/>
<feature type="non-terminal residue" evidence="3">
    <location>
        <position position="1"/>
    </location>
</feature>
<dbReference type="GO" id="GO:0004803">
    <property type="term" value="F:transposase activity"/>
    <property type="evidence" value="ECO:0007669"/>
    <property type="project" value="InterPro"/>
</dbReference>
<dbReference type="EMBL" id="RBPV01000193">
    <property type="protein sequence ID" value="RMO60088.1"/>
    <property type="molecule type" value="Genomic_DNA"/>
</dbReference>
<dbReference type="InterPro" id="IPR002514">
    <property type="entry name" value="Transposase_8"/>
</dbReference>
<evidence type="ECO:0000313" key="3">
    <source>
        <dbReference type="EMBL" id="RML96091.1"/>
    </source>
</evidence>
<name>A0A3M3A6J0_PSEA0</name>
<dbReference type="GO" id="GO:0003677">
    <property type="term" value="F:DNA binding"/>
    <property type="evidence" value="ECO:0007669"/>
    <property type="project" value="InterPro"/>
</dbReference>
<dbReference type="GO" id="GO:0006313">
    <property type="term" value="P:DNA transposition"/>
    <property type="evidence" value="ECO:0007669"/>
    <property type="project" value="InterPro"/>
</dbReference>
<reference evidence="5 6" key="1">
    <citation type="submission" date="2018-08" db="EMBL/GenBank/DDBJ databases">
        <title>Recombination of ecologically and evolutionarily significant loci maintains genetic cohesion in the Pseudomonas syringae species complex.</title>
        <authorList>
            <person name="Dillon M."/>
            <person name="Thakur S."/>
            <person name="Almeida R.N.D."/>
            <person name="Weir B.S."/>
            <person name="Guttman D.S."/>
        </authorList>
    </citation>
    <scope>NUCLEOTIDE SEQUENCE [LARGE SCALE GENOMIC DNA]</scope>
    <source>
        <strain evidence="4 6">ICMP 4316</strain>
        <strain evidence="3 5">ICMP 8636</strain>
    </source>
</reference>
<dbReference type="SUPFAM" id="SSF46689">
    <property type="entry name" value="Homeodomain-like"/>
    <property type="match status" value="1"/>
</dbReference>
<comment type="caution">
    <text evidence="3">The sequence shown here is derived from an EMBL/GenBank/DDBJ whole genome shotgun (WGS) entry which is preliminary data.</text>
</comment>
<accession>A0A3M3A6J0</accession>
<dbReference type="Proteomes" id="UP000272627">
    <property type="component" value="Unassembled WGS sequence"/>
</dbReference>
<feature type="coiled-coil region" evidence="2">
    <location>
        <begin position="145"/>
        <end position="182"/>
    </location>
</feature>
<comment type="similarity">
    <text evidence="1">Belongs to the transposase 8 family.</text>
</comment>
<organism evidence="3 5">
    <name type="scientific">Pseudomonas amygdali pv. eriobotryae</name>
    <dbReference type="NCBI Taxonomy" id="129137"/>
    <lineage>
        <taxon>Bacteria</taxon>
        <taxon>Pseudomonadati</taxon>
        <taxon>Pseudomonadota</taxon>
        <taxon>Gammaproteobacteria</taxon>
        <taxon>Pseudomonadales</taxon>
        <taxon>Pseudomonadaceae</taxon>
        <taxon>Pseudomonas</taxon>
        <taxon>Pseudomonas amygdali</taxon>
    </lineage>
</organism>
<evidence type="ECO:0008006" key="7">
    <source>
        <dbReference type="Google" id="ProtNLM"/>
    </source>
</evidence>
<evidence type="ECO:0000256" key="1">
    <source>
        <dbReference type="ARBA" id="ARBA00009964"/>
    </source>
</evidence>
<dbReference type="InterPro" id="IPR009057">
    <property type="entry name" value="Homeodomain-like_sf"/>
</dbReference>
<evidence type="ECO:0000313" key="4">
    <source>
        <dbReference type="EMBL" id="RMO60088.1"/>
    </source>
</evidence>
<dbReference type="Pfam" id="PF01527">
    <property type="entry name" value="HTH_Tnp_1"/>
    <property type="match status" value="1"/>
</dbReference>